<protein>
    <submittedName>
        <fullName evidence="4">Uncharacterized protein</fullName>
    </submittedName>
</protein>
<reference evidence="4" key="1">
    <citation type="submission" date="2023-06" db="EMBL/GenBank/DDBJ databases">
        <title>Genome-scale phylogeny and comparative genomics of the fungal order Sordariales.</title>
        <authorList>
            <consortium name="Lawrence Berkeley National Laboratory"/>
            <person name="Hensen N."/>
            <person name="Bonometti L."/>
            <person name="Westerberg I."/>
            <person name="Brannstrom I.O."/>
            <person name="Guillou S."/>
            <person name="Cros-Aarteil S."/>
            <person name="Calhoun S."/>
            <person name="Haridas S."/>
            <person name="Kuo A."/>
            <person name="Mondo S."/>
            <person name="Pangilinan J."/>
            <person name="Riley R."/>
            <person name="Labutti K."/>
            <person name="Andreopoulos B."/>
            <person name="Lipzen A."/>
            <person name="Chen C."/>
            <person name="Yanf M."/>
            <person name="Daum C."/>
            <person name="Ng V."/>
            <person name="Clum A."/>
            <person name="Steindorff A."/>
            <person name="Ohm R."/>
            <person name="Martin F."/>
            <person name="Silar P."/>
            <person name="Natvig D."/>
            <person name="Lalanne C."/>
            <person name="Gautier V."/>
            <person name="Ament-Velasquez S.L."/>
            <person name="Kruys A."/>
            <person name="Hutchinson M.I."/>
            <person name="Powell A.J."/>
            <person name="Barry K."/>
            <person name="Miller A.N."/>
            <person name="Grigoriev I.V."/>
            <person name="Debuchy R."/>
            <person name="Gladieux P."/>
            <person name="Thoren M.H."/>
            <person name="Johannesson H."/>
        </authorList>
    </citation>
    <scope>NUCLEOTIDE SEQUENCE</scope>
    <source>
        <strain evidence="4">CBS 606.72</strain>
    </source>
</reference>
<feature type="chain" id="PRO_5041296939" evidence="3">
    <location>
        <begin position="20"/>
        <end position="611"/>
    </location>
</feature>
<dbReference type="EMBL" id="JAULSU010000001">
    <property type="protein sequence ID" value="KAK0631298.1"/>
    <property type="molecule type" value="Genomic_DNA"/>
</dbReference>
<accession>A0AA40CBJ3</accession>
<feature type="signal peptide" evidence="3">
    <location>
        <begin position="1"/>
        <end position="19"/>
    </location>
</feature>
<evidence type="ECO:0000256" key="3">
    <source>
        <dbReference type="SAM" id="SignalP"/>
    </source>
</evidence>
<organism evidence="4 5">
    <name type="scientific">Immersiella caudata</name>
    <dbReference type="NCBI Taxonomy" id="314043"/>
    <lineage>
        <taxon>Eukaryota</taxon>
        <taxon>Fungi</taxon>
        <taxon>Dikarya</taxon>
        <taxon>Ascomycota</taxon>
        <taxon>Pezizomycotina</taxon>
        <taxon>Sordariomycetes</taxon>
        <taxon>Sordariomycetidae</taxon>
        <taxon>Sordariales</taxon>
        <taxon>Lasiosphaeriaceae</taxon>
        <taxon>Immersiella</taxon>
    </lineage>
</organism>
<evidence type="ECO:0000256" key="2">
    <source>
        <dbReference type="SAM" id="Phobius"/>
    </source>
</evidence>
<keyword evidence="5" id="KW-1185">Reference proteome</keyword>
<feature type="region of interest" description="Disordered" evidence="1">
    <location>
        <begin position="65"/>
        <end position="93"/>
    </location>
</feature>
<feature type="compositionally biased region" description="Basic and acidic residues" evidence="1">
    <location>
        <begin position="65"/>
        <end position="75"/>
    </location>
</feature>
<dbReference type="AlphaFoldDB" id="A0AA40CBJ3"/>
<evidence type="ECO:0000256" key="1">
    <source>
        <dbReference type="SAM" id="MobiDB-lite"/>
    </source>
</evidence>
<dbReference type="PANTHER" id="PTHR35043">
    <property type="entry name" value="TRANSCRIPTION FACTOR DOMAIN-CONTAINING PROTEIN"/>
    <property type="match status" value="1"/>
</dbReference>
<sequence length="611" mass="67568">MQRKVWWLLLGLFTPELVAWTAYEQHREAKQLYVEVKALLGEELPKSKFKRFRIWLGQRLGGGKLKEGVTEKGPDDSAGAQRVDSELSGTIPNAHSVRDEEIQAISNTDLEAGPEPQVELEATPSVKPATSRDANTNTPFAATNLAKKSRNEWTMVHSYYAIMGGFAFDTRSIGDGREFLPGGRVRITLTSQGIIELLKVAPHLMPNVSVGEIRDKSKASWLAKAIVTLQASWFSAQCISRMVLGMTVSLLELNTLAHAVCALAAYLLWWHKPLDVDEPTLILGDDAHLVLAGICMQTRFGGHLPMVTSTPGRWKAWLAFQRRKSITAPLDANLHSFGSDTLSPGMASRGPALKMLEGETVHGFQWTSHYYSRINAVPTRLPHRSRSAKDWHDGIEDHVPLSAADVLRLSMAEQRYVNLDRADRTSPYNRAYRFASGQPWLHDRAQNLPVSTGRCVKSGATSILFSLFTAGLAYGGLHLLAWGPPVRTATEVLMWRASGIAIIAYGAMLMVLTWGIDLFKHTGYKVRTSTHPLLVWICSVSNKIEELVPEIVTAILILSVMAVVIAITISGTLAYTLARVYLVVECFISIGRLPASVLETPQWAKYLPHFS</sequence>
<feature type="transmembrane region" description="Helical" evidence="2">
    <location>
        <begin position="493"/>
        <end position="516"/>
    </location>
</feature>
<dbReference type="Proteomes" id="UP001175000">
    <property type="component" value="Unassembled WGS sequence"/>
</dbReference>
<keyword evidence="2" id="KW-0472">Membrane</keyword>
<comment type="caution">
    <text evidence="4">The sequence shown here is derived from an EMBL/GenBank/DDBJ whole genome shotgun (WGS) entry which is preliminary data.</text>
</comment>
<proteinExistence type="predicted"/>
<gene>
    <name evidence="4" type="ORF">B0T14DRAFT_559112</name>
</gene>
<keyword evidence="2" id="KW-0812">Transmembrane</keyword>
<evidence type="ECO:0000313" key="4">
    <source>
        <dbReference type="EMBL" id="KAK0631298.1"/>
    </source>
</evidence>
<keyword evidence="2" id="KW-1133">Transmembrane helix</keyword>
<feature type="transmembrane region" description="Helical" evidence="2">
    <location>
        <begin position="551"/>
        <end position="575"/>
    </location>
</feature>
<feature type="region of interest" description="Disordered" evidence="1">
    <location>
        <begin position="109"/>
        <end position="137"/>
    </location>
</feature>
<keyword evidence="3" id="KW-0732">Signal</keyword>
<dbReference type="PANTHER" id="PTHR35043:SF9">
    <property type="match status" value="1"/>
</dbReference>
<feature type="transmembrane region" description="Helical" evidence="2">
    <location>
        <begin position="463"/>
        <end position="481"/>
    </location>
</feature>
<name>A0AA40CBJ3_9PEZI</name>
<evidence type="ECO:0000313" key="5">
    <source>
        <dbReference type="Proteomes" id="UP001175000"/>
    </source>
</evidence>